<dbReference type="EMBL" id="BAAAZR010000001">
    <property type="protein sequence ID" value="GAA3790539.1"/>
    <property type="molecule type" value="Genomic_DNA"/>
</dbReference>
<evidence type="ECO:0000313" key="9">
    <source>
        <dbReference type="Proteomes" id="UP001500888"/>
    </source>
</evidence>
<dbReference type="Pfam" id="PF02518">
    <property type="entry name" value="HATPase_c"/>
    <property type="match status" value="1"/>
</dbReference>
<dbReference type="SMART" id="SM00387">
    <property type="entry name" value="HATPase_c"/>
    <property type="match status" value="1"/>
</dbReference>
<dbReference type="EC" id="2.7.13.3" evidence="2"/>
<sequence length="808" mass="87562">MTSSRSVRFKISALLVIPLLSLGVLWAFGASVTLRESANLLNVASLYEDIGKPGDELAIALQREHVLSAELLGARSERAQSALVAQRHESDKLRDRLRRMALTDDAQAALSTPAMRARFEDMMARLDRLDSTRAAVDSGSIDLVTLTHAFSQFPDGMQKLVTSMSATNDVELYQQSHSLTAMAYSKDFLSRQRALAAGALIAGHPMSPGELRLFSELATTRRFLFDQALPELQPATREPFEKLVRSEAYRGFIAMEAQILYGDGRTISHAAWRSVADEVERSYQATLTKAGAALAASAEPAAIVTFVRAGLAGALGLLAVVASLIVAFRVGRGLTRELGELRAAATELATVRLPRVIERLRRGEDVDTDMEVPPLTVTATTTEVRDLSSAFDSVQRTAVETAVEQARLRDAVSKAFRNLARRSQSLLQRQLKLLDGMQRRVEEPETLRDLFRVDHLTTRMRRHAEGLVILSGDSPGRSFRQDVPVMDVVRAAIGEVEDYTRVRVHPMPDATIAGGAVADVIHLCAELVENATSFSPPHTEVTVRGELVARGFAVEVEDRGLGMSHEERDTINEKLSRPPEFDPVETERLGLFVIGRLAARHGIRVELRSSPYGGTAAIILIPEWLITAQAHVEPVAAHAGPAMPARYQGAGHALARRPASGGAPASGQDRLPRRVRQANLAPQLKQGTGVKASPAQAATETRAPADARALTETQAPTDTQATTETRAPTDTQATTETRAPTDTQATTETRAPTETQAVTDTRAVTGQPGPDARPPAGRSPEESRALLNSLQSGWRRGRADSERDGEEA</sequence>
<evidence type="ECO:0000256" key="1">
    <source>
        <dbReference type="ARBA" id="ARBA00000085"/>
    </source>
</evidence>
<dbReference type="Pfam" id="PF08376">
    <property type="entry name" value="NIT"/>
    <property type="match status" value="1"/>
</dbReference>
<evidence type="ECO:0000313" key="8">
    <source>
        <dbReference type="EMBL" id="GAA3790539.1"/>
    </source>
</evidence>
<evidence type="ECO:0000256" key="4">
    <source>
        <dbReference type="ARBA" id="ARBA00022679"/>
    </source>
</evidence>
<evidence type="ECO:0000259" key="7">
    <source>
        <dbReference type="SMART" id="SM00387"/>
    </source>
</evidence>
<dbReference type="Proteomes" id="UP001500888">
    <property type="component" value="Unassembled WGS sequence"/>
</dbReference>
<dbReference type="PANTHER" id="PTHR45436">
    <property type="entry name" value="SENSOR HISTIDINE KINASE YKOH"/>
    <property type="match status" value="1"/>
</dbReference>
<keyword evidence="4" id="KW-0808">Transferase</keyword>
<name>A0ABP7HBV1_9ACTN</name>
<dbReference type="InterPro" id="IPR013587">
    <property type="entry name" value="Nitrate/nitrite_sensing"/>
</dbReference>
<feature type="domain" description="Histidine kinase/HSP90-like ATPase" evidence="7">
    <location>
        <begin position="515"/>
        <end position="625"/>
    </location>
</feature>
<organism evidence="8 9">
    <name type="scientific">Sphaerisporangium flaviroseum</name>
    <dbReference type="NCBI Taxonomy" id="509199"/>
    <lineage>
        <taxon>Bacteria</taxon>
        <taxon>Bacillati</taxon>
        <taxon>Actinomycetota</taxon>
        <taxon>Actinomycetes</taxon>
        <taxon>Streptosporangiales</taxon>
        <taxon>Streptosporangiaceae</taxon>
        <taxon>Sphaerisporangium</taxon>
    </lineage>
</organism>
<dbReference type="InterPro" id="IPR003594">
    <property type="entry name" value="HATPase_dom"/>
</dbReference>
<feature type="compositionally biased region" description="Polar residues" evidence="6">
    <location>
        <begin position="711"/>
        <end position="764"/>
    </location>
</feature>
<evidence type="ECO:0000256" key="3">
    <source>
        <dbReference type="ARBA" id="ARBA00022553"/>
    </source>
</evidence>
<dbReference type="RefSeq" id="WP_344934041.1">
    <property type="nucleotide sequence ID" value="NZ_BAAAZR010000001.1"/>
</dbReference>
<dbReference type="InterPro" id="IPR050428">
    <property type="entry name" value="TCS_sensor_his_kinase"/>
</dbReference>
<protein>
    <recommendedName>
        <fullName evidence="2">histidine kinase</fullName>
        <ecNumber evidence="2">2.7.13.3</ecNumber>
    </recommendedName>
</protein>
<dbReference type="PANTHER" id="PTHR45436:SF5">
    <property type="entry name" value="SENSOR HISTIDINE KINASE TRCS"/>
    <property type="match status" value="1"/>
</dbReference>
<accession>A0ABP7HBV1</accession>
<dbReference type="SUPFAM" id="SSF55874">
    <property type="entry name" value="ATPase domain of HSP90 chaperone/DNA topoisomerase II/histidine kinase"/>
    <property type="match status" value="1"/>
</dbReference>
<comment type="catalytic activity">
    <reaction evidence="1">
        <text>ATP + protein L-histidine = ADP + protein N-phospho-L-histidine.</text>
        <dbReference type="EC" id="2.7.13.3"/>
    </reaction>
</comment>
<reference evidence="9" key="1">
    <citation type="journal article" date="2019" name="Int. J. Syst. Evol. Microbiol.">
        <title>The Global Catalogue of Microorganisms (GCM) 10K type strain sequencing project: providing services to taxonomists for standard genome sequencing and annotation.</title>
        <authorList>
            <consortium name="The Broad Institute Genomics Platform"/>
            <consortium name="The Broad Institute Genome Sequencing Center for Infectious Disease"/>
            <person name="Wu L."/>
            <person name="Ma J."/>
        </authorList>
    </citation>
    <scope>NUCLEOTIDE SEQUENCE [LARGE SCALE GENOMIC DNA]</scope>
    <source>
        <strain evidence="9">JCM 16908</strain>
    </source>
</reference>
<keyword evidence="5" id="KW-0418">Kinase</keyword>
<dbReference type="InterPro" id="IPR036890">
    <property type="entry name" value="HATPase_C_sf"/>
</dbReference>
<comment type="caution">
    <text evidence="8">The sequence shown here is derived from an EMBL/GenBank/DDBJ whole genome shotgun (WGS) entry which is preliminary data.</text>
</comment>
<gene>
    <name evidence="8" type="ORF">GCM10022226_06980</name>
</gene>
<dbReference type="Gene3D" id="3.30.565.10">
    <property type="entry name" value="Histidine kinase-like ATPase, C-terminal domain"/>
    <property type="match status" value="1"/>
</dbReference>
<evidence type="ECO:0000256" key="6">
    <source>
        <dbReference type="SAM" id="MobiDB-lite"/>
    </source>
</evidence>
<keyword evidence="3" id="KW-0597">Phosphoprotein</keyword>
<proteinExistence type="predicted"/>
<evidence type="ECO:0000256" key="2">
    <source>
        <dbReference type="ARBA" id="ARBA00012438"/>
    </source>
</evidence>
<evidence type="ECO:0000256" key="5">
    <source>
        <dbReference type="ARBA" id="ARBA00022777"/>
    </source>
</evidence>
<keyword evidence="9" id="KW-1185">Reference proteome</keyword>
<feature type="region of interest" description="Disordered" evidence="6">
    <location>
        <begin position="648"/>
        <end position="808"/>
    </location>
</feature>